<feature type="domain" description="Flavodoxin-like fold" evidence="7">
    <location>
        <begin position="3"/>
        <end position="196"/>
    </location>
</feature>
<evidence type="ECO:0000256" key="6">
    <source>
        <dbReference type="HAMAP-Rule" id="MF_01216"/>
    </source>
</evidence>
<dbReference type="EMBL" id="CP052766">
    <property type="protein sequence ID" value="QJR79403.1"/>
    <property type="molecule type" value="Genomic_DNA"/>
</dbReference>
<keyword evidence="2 6" id="KW-0288">FMN</keyword>
<dbReference type="OrthoDB" id="9787136at2"/>
<reference evidence="9" key="1">
    <citation type="submission" date="2014-12" db="EMBL/GenBank/DDBJ databases">
        <title>Complete genome sequence of a multi-drug resistant Klebsiella pneumoniae.</title>
        <authorList>
            <person name="Hua X."/>
            <person name="Chen Q."/>
            <person name="Li X."/>
            <person name="Feng Y."/>
            <person name="Ruan Z."/>
            <person name="Yu Y."/>
        </authorList>
    </citation>
    <scope>NUCLEOTIDE SEQUENCE [LARGE SCALE GENOMIC DNA]</scope>
    <source>
        <strain evidence="9">5.12</strain>
    </source>
</reference>
<dbReference type="KEGG" id="apel:CA267_000620"/>
<dbReference type="Pfam" id="PF02525">
    <property type="entry name" value="Flavodoxin_2"/>
    <property type="match status" value="1"/>
</dbReference>
<proteinExistence type="inferred from homology"/>
<reference evidence="8 9" key="2">
    <citation type="submission" date="2020-04" db="EMBL/GenBank/DDBJ databases">
        <title>Complete genome sequence of Alteromonas pelagimontana 5.12T.</title>
        <authorList>
            <person name="Sinha R.K."/>
            <person name="Krishnan K.P."/>
            <person name="Kurian J.P."/>
        </authorList>
    </citation>
    <scope>NUCLEOTIDE SEQUENCE [LARGE SCALE GENOMIC DNA]</scope>
    <source>
        <strain evidence="8 9">5.12</strain>
    </source>
</reference>
<dbReference type="InterPro" id="IPR050104">
    <property type="entry name" value="FMN-dep_NADH:Q_OxRdtase_AzoR1"/>
</dbReference>
<evidence type="ECO:0000256" key="3">
    <source>
        <dbReference type="ARBA" id="ARBA00023002"/>
    </source>
</evidence>
<dbReference type="InterPro" id="IPR003680">
    <property type="entry name" value="Flavodoxin_fold"/>
</dbReference>
<keyword evidence="9" id="KW-1185">Reference proteome</keyword>
<comment type="catalytic activity">
    <reaction evidence="5">
        <text>N,N-dimethyl-1,4-phenylenediamine + anthranilate + 2 NAD(+) = 2-(4-dimethylaminophenyl)diazenylbenzoate + 2 NADH + 2 H(+)</text>
        <dbReference type="Rhea" id="RHEA:55872"/>
        <dbReference type="ChEBI" id="CHEBI:15378"/>
        <dbReference type="ChEBI" id="CHEBI:15783"/>
        <dbReference type="ChEBI" id="CHEBI:16567"/>
        <dbReference type="ChEBI" id="CHEBI:57540"/>
        <dbReference type="ChEBI" id="CHEBI:57945"/>
        <dbReference type="ChEBI" id="CHEBI:71579"/>
        <dbReference type="EC" id="1.7.1.17"/>
    </reaction>
    <physiologicalReaction direction="right-to-left" evidence="5">
        <dbReference type="Rhea" id="RHEA:55874"/>
    </physiologicalReaction>
</comment>
<feature type="binding site" evidence="6">
    <location>
        <begin position="95"/>
        <end position="98"/>
    </location>
    <ligand>
        <name>FMN</name>
        <dbReference type="ChEBI" id="CHEBI:58210"/>
    </ligand>
</feature>
<dbReference type="RefSeq" id="WP_075609266.1">
    <property type="nucleotide sequence ID" value="NZ_CP052766.1"/>
</dbReference>
<dbReference type="GO" id="GO:0016652">
    <property type="term" value="F:oxidoreductase activity, acting on NAD(P)H as acceptor"/>
    <property type="evidence" value="ECO:0007669"/>
    <property type="project" value="UniProtKB-UniRule"/>
</dbReference>
<keyword evidence="3 6" id="KW-0560">Oxidoreductase</keyword>
<organism evidence="8 9">
    <name type="scientific">Alteromonas pelagimontana</name>
    <dbReference type="NCBI Taxonomy" id="1858656"/>
    <lineage>
        <taxon>Bacteria</taxon>
        <taxon>Pseudomonadati</taxon>
        <taxon>Pseudomonadota</taxon>
        <taxon>Gammaproteobacteria</taxon>
        <taxon>Alteromonadales</taxon>
        <taxon>Alteromonadaceae</taxon>
        <taxon>Alteromonas/Salinimonas group</taxon>
        <taxon>Alteromonas</taxon>
    </lineage>
</organism>
<evidence type="ECO:0000313" key="8">
    <source>
        <dbReference type="EMBL" id="QJR79403.1"/>
    </source>
</evidence>
<keyword evidence="1 6" id="KW-0285">Flavoprotein</keyword>
<protein>
    <recommendedName>
        <fullName evidence="6">FMN dependent NADH:quinone oxidoreductase</fullName>
        <ecNumber evidence="6">1.6.5.-</ecNumber>
    </recommendedName>
    <alternativeName>
        <fullName evidence="6">Azo-dye reductase</fullName>
    </alternativeName>
    <alternativeName>
        <fullName evidence="6">FMN-dependent NADH-azo compound oxidoreductase</fullName>
    </alternativeName>
    <alternativeName>
        <fullName evidence="6">FMN-dependent NADH-azoreductase</fullName>
        <ecNumber evidence="6">1.7.1.17</ecNumber>
    </alternativeName>
</protein>
<sequence length="203" mass="22256">MSNVLAIYASLSQQGGNSTKLVRSYLDTFSNKSDVTVVERDLVADNLDHLSAAEMGAWMTSADERTQEQQALVRVSDDLIAELKNADEIVLGVPMYNFGIPSVLKAWIDRIARAGVTFRYTASGPEGLITGKRVTIFAARGGQYLGTELDTQSKYLVHFFNFIGITDVRFVYAEGLNMGADSATEAFAKANEKIIELTEQNVD</sequence>
<comment type="function">
    <text evidence="6">Quinone reductase that provides resistance to thiol-specific stress caused by electrophilic quinones.</text>
</comment>
<evidence type="ECO:0000256" key="5">
    <source>
        <dbReference type="ARBA" id="ARBA00048542"/>
    </source>
</evidence>
<evidence type="ECO:0000313" key="9">
    <source>
        <dbReference type="Proteomes" id="UP000219285"/>
    </source>
</evidence>
<dbReference type="GO" id="GO:0016655">
    <property type="term" value="F:oxidoreductase activity, acting on NAD(P)H, quinone or similar compound as acceptor"/>
    <property type="evidence" value="ECO:0007669"/>
    <property type="project" value="InterPro"/>
</dbReference>
<comment type="similarity">
    <text evidence="6">Belongs to the azoreductase type 1 family.</text>
</comment>
<comment type="function">
    <text evidence="6">Also exhibits azoreductase activity. Catalyzes the reductive cleavage of the azo bond in aromatic azo compounds to the corresponding amines.</text>
</comment>
<dbReference type="GO" id="GO:0009055">
    <property type="term" value="F:electron transfer activity"/>
    <property type="evidence" value="ECO:0007669"/>
    <property type="project" value="UniProtKB-UniRule"/>
</dbReference>
<dbReference type="Gene3D" id="3.40.50.360">
    <property type="match status" value="1"/>
</dbReference>
<dbReference type="EC" id="1.6.5.-" evidence="6"/>
<dbReference type="Proteomes" id="UP000219285">
    <property type="component" value="Chromosome"/>
</dbReference>
<evidence type="ECO:0000256" key="1">
    <source>
        <dbReference type="ARBA" id="ARBA00022630"/>
    </source>
</evidence>
<dbReference type="InterPro" id="IPR029039">
    <property type="entry name" value="Flavoprotein-like_sf"/>
</dbReference>
<dbReference type="PANTHER" id="PTHR43741">
    <property type="entry name" value="FMN-DEPENDENT NADH-AZOREDUCTASE 1"/>
    <property type="match status" value="1"/>
</dbReference>
<feature type="binding site" evidence="6">
    <location>
        <position position="10"/>
    </location>
    <ligand>
        <name>FMN</name>
        <dbReference type="ChEBI" id="CHEBI:58210"/>
    </ligand>
</feature>
<gene>
    <name evidence="6" type="primary">azoR</name>
    <name evidence="8" type="ORF">CA267_000620</name>
</gene>
<evidence type="ECO:0000256" key="4">
    <source>
        <dbReference type="ARBA" id="ARBA00023027"/>
    </source>
</evidence>
<dbReference type="HAMAP" id="MF_01216">
    <property type="entry name" value="Azoreductase_type1"/>
    <property type="match status" value="1"/>
</dbReference>
<dbReference type="EC" id="1.7.1.17" evidence="6"/>
<comment type="cofactor">
    <cofactor evidence="6">
        <name>FMN</name>
        <dbReference type="ChEBI" id="CHEBI:58210"/>
    </cofactor>
    <text evidence="6">Binds 1 FMN per subunit.</text>
</comment>
<keyword evidence="4 6" id="KW-0520">NAD</keyword>
<evidence type="ECO:0000256" key="2">
    <source>
        <dbReference type="ARBA" id="ARBA00022643"/>
    </source>
</evidence>
<comment type="catalytic activity">
    <reaction evidence="6">
        <text>2 a quinone + NADH + H(+) = 2 a 1,4-benzosemiquinone + NAD(+)</text>
        <dbReference type="Rhea" id="RHEA:65952"/>
        <dbReference type="ChEBI" id="CHEBI:15378"/>
        <dbReference type="ChEBI" id="CHEBI:57540"/>
        <dbReference type="ChEBI" id="CHEBI:57945"/>
        <dbReference type="ChEBI" id="CHEBI:132124"/>
        <dbReference type="ChEBI" id="CHEBI:134225"/>
    </reaction>
</comment>
<comment type="caution">
    <text evidence="6">Lacks conserved residue(s) required for the propagation of feature annotation.</text>
</comment>
<comment type="subunit">
    <text evidence="6">Homodimer.</text>
</comment>
<name>A0A6M4M8B5_9ALTE</name>
<dbReference type="SUPFAM" id="SSF52218">
    <property type="entry name" value="Flavoproteins"/>
    <property type="match status" value="1"/>
</dbReference>
<dbReference type="InterPro" id="IPR023048">
    <property type="entry name" value="NADH:quinone_OxRdtase_FMN_depd"/>
</dbReference>
<evidence type="ECO:0000259" key="7">
    <source>
        <dbReference type="Pfam" id="PF02525"/>
    </source>
</evidence>
<dbReference type="GO" id="GO:0010181">
    <property type="term" value="F:FMN binding"/>
    <property type="evidence" value="ECO:0007669"/>
    <property type="project" value="UniProtKB-UniRule"/>
</dbReference>
<dbReference type="PANTHER" id="PTHR43741:SF2">
    <property type="entry name" value="FMN-DEPENDENT NADH:QUINONE OXIDOREDUCTASE"/>
    <property type="match status" value="1"/>
</dbReference>
<dbReference type="AlphaFoldDB" id="A0A6M4M8B5"/>
<accession>A0A6M4M8B5</accession>